<sequence length="133" mass="15866">MSPNWEAEQKAPLKNEREKLDEKMAKLERNVEALVIEEKQLKADMEREEDAEDDAKFQRLEERAIVRLRNKQAALKEQLNELKKEQRALTQQENQLNALIEHGKYPEWLELKKKRDTAIKEAERLESEMKKLI</sequence>
<dbReference type="EMBL" id="MT631674">
    <property type="protein sequence ID" value="QNO56977.1"/>
    <property type="molecule type" value="Genomic_DNA"/>
</dbReference>
<evidence type="ECO:0000313" key="2">
    <source>
        <dbReference type="EMBL" id="QNO56977.1"/>
    </source>
</evidence>
<feature type="coiled-coil region" evidence="1">
    <location>
        <begin position="10"/>
        <end position="128"/>
    </location>
</feature>
<evidence type="ECO:0008006" key="3">
    <source>
        <dbReference type="Google" id="ProtNLM"/>
    </source>
</evidence>
<reference evidence="2" key="1">
    <citation type="submission" date="2020-06" db="EMBL/GenBank/DDBJ databases">
        <title>Unique genomic features of the anaerobic methanotrophic archaea.</title>
        <authorList>
            <person name="Chadwick G.L."/>
            <person name="Skennerton C.T."/>
            <person name="Laso-Perez R."/>
            <person name="Leu A.O."/>
            <person name="Speth D.R."/>
            <person name="Yu H."/>
            <person name="Morgan-Lang C."/>
            <person name="Hatzenpichler R."/>
            <person name="Goudeau D."/>
            <person name="Malmstrom R."/>
            <person name="Brazelton W.J."/>
            <person name="Woyke T."/>
            <person name="Hallam S.J."/>
            <person name="Tyson G.W."/>
            <person name="Wegener G."/>
            <person name="Boetius A."/>
            <person name="Orphan V."/>
        </authorList>
    </citation>
    <scope>NUCLEOTIDE SEQUENCE</scope>
</reference>
<keyword evidence="1" id="KW-0175">Coiled coil</keyword>
<name>A0A7G9Z9P3_9EURY</name>
<accession>A0A7G9Z9P3</accession>
<dbReference type="AlphaFoldDB" id="A0A7G9Z9P3"/>
<proteinExistence type="predicted"/>
<gene>
    <name evidence="2" type="ORF">PHLPJACP_00035</name>
</gene>
<evidence type="ECO:0000256" key="1">
    <source>
        <dbReference type="SAM" id="Coils"/>
    </source>
</evidence>
<protein>
    <recommendedName>
        <fullName evidence="3">Chromosome partition protein Smc</fullName>
    </recommendedName>
</protein>
<organism evidence="2">
    <name type="scientific">Candidatus Methanophaga sp. ANME-1 ERB7</name>
    <dbReference type="NCBI Taxonomy" id="2759913"/>
    <lineage>
        <taxon>Archaea</taxon>
        <taxon>Methanobacteriati</taxon>
        <taxon>Methanobacteriota</taxon>
        <taxon>Stenosarchaea group</taxon>
        <taxon>Methanomicrobia</taxon>
        <taxon>Candidatus Methanophagales</taxon>
        <taxon>Candidatus Methanophagaceae</taxon>
        <taxon>Candidatus Methanophaga</taxon>
    </lineage>
</organism>